<organism evidence="1 2">
    <name type="scientific">Rhodopseudomonas palustris</name>
    <dbReference type="NCBI Taxonomy" id="1076"/>
    <lineage>
        <taxon>Bacteria</taxon>
        <taxon>Pseudomonadati</taxon>
        <taxon>Pseudomonadota</taxon>
        <taxon>Alphaproteobacteria</taxon>
        <taxon>Hyphomicrobiales</taxon>
        <taxon>Nitrobacteraceae</taxon>
        <taxon>Rhodopseudomonas</taxon>
    </lineage>
</organism>
<evidence type="ECO:0000313" key="1">
    <source>
        <dbReference type="EMBL" id="KIZ47250.1"/>
    </source>
</evidence>
<protein>
    <recommendedName>
        <fullName evidence="3">DUF2946 domain-containing protein</fullName>
    </recommendedName>
</protein>
<evidence type="ECO:0008006" key="3">
    <source>
        <dbReference type="Google" id="ProtNLM"/>
    </source>
</evidence>
<evidence type="ECO:0000313" key="2">
    <source>
        <dbReference type="Proteomes" id="UP000032515"/>
    </source>
</evidence>
<dbReference type="Proteomes" id="UP000032515">
    <property type="component" value="Unassembled WGS sequence"/>
</dbReference>
<reference evidence="1 2" key="1">
    <citation type="submission" date="2014-11" db="EMBL/GenBank/DDBJ databases">
        <title>Genomics and ecophysiology of heterotrophic nitrogen fixing bacteria isolated from estuarine surface water.</title>
        <authorList>
            <person name="Bentzon-Tilia M."/>
            <person name="Severin I."/>
            <person name="Hansen L.H."/>
            <person name="Riemann L."/>
        </authorList>
    </citation>
    <scope>NUCLEOTIDE SEQUENCE [LARGE SCALE GENOMIC DNA]</scope>
    <source>
        <strain evidence="1 2">BAL398</strain>
    </source>
</reference>
<dbReference type="EMBL" id="JXXE01000098">
    <property type="protein sequence ID" value="KIZ47250.1"/>
    <property type="molecule type" value="Genomic_DNA"/>
</dbReference>
<dbReference type="AlphaFoldDB" id="A0A0D7F391"/>
<comment type="caution">
    <text evidence="1">The sequence shown here is derived from an EMBL/GenBank/DDBJ whole genome shotgun (WGS) entry which is preliminary data.</text>
</comment>
<sequence>MLGGGASMDWFRINLRLGSRLALFALALQLVLSFGHFHGLDVAATAVAQAGSAMAPAQPTPDHHQDSVDLCAICVTMAMAGAAMIATPPALALPPPFALRRFAAAAGRAEPNTARNAFQPRAPPLA</sequence>
<dbReference type="PATRIC" id="fig|1076.23.peg.174"/>
<proteinExistence type="predicted"/>
<accession>A0A0D7F391</accession>
<name>A0A0D7F391_RHOPL</name>
<gene>
    <name evidence="1" type="ORF">OO17_05320</name>
</gene>